<name>A0A397A3U2_APHAT</name>
<dbReference type="EMBL" id="QUSZ01008471">
    <property type="protein sequence ID" value="RHY00369.1"/>
    <property type="molecule type" value="Genomic_DNA"/>
</dbReference>
<evidence type="ECO:0000259" key="3">
    <source>
        <dbReference type="Pfam" id="PF21771"/>
    </source>
</evidence>
<evidence type="ECO:0000256" key="1">
    <source>
        <dbReference type="ARBA" id="ARBA00023054"/>
    </source>
</evidence>
<reference evidence="6 7" key="1">
    <citation type="submission" date="2018-08" db="EMBL/GenBank/DDBJ databases">
        <title>Aphanomyces genome sequencing and annotation.</title>
        <authorList>
            <person name="Minardi D."/>
            <person name="Oidtmann B."/>
            <person name="Van Der Giezen M."/>
            <person name="Studholme D.J."/>
        </authorList>
    </citation>
    <scope>NUCLEOTIDE SEQUENCE [LARGE SCALE GENOMIC DNA]</scope>
    <source>
        <strain evidence="4 6">Kv</strain>
        <strain evidence="5 7">Si</strain>
    </source>
</reference>
<dbReference type="Proteomes" id="UP000283543">
    <property type="component" value="Unassembled WGS sequence"/>
</dbReference>
<feature type="coiled-coil region" evidence="2">
    <location>
        <begin position="89"/>
        <end position="249"/>
    </location>
</feature>
<organism evidence="4 6">
    <name type="scientific">Aphanomyces astaci</name>
    <name type="common">Crayfish plague agent</name>
    <dbReference type="NCBI Taxonomy" id="112090"/>
    <lineage>
        <taxon>Eukaryota</taxon>
        <taxon>Sar</taxon>
        <taxon>Stramenopiles</taxon>
        <taxon>Oomycota</taxon>
        <taxon>Saprolegniomycetes</taxon>
        <taxon>Saprolegniales</taxon>
        <taxon>Verrucalvaceae</taxon>
        <taxon>Aphanomyces</taxon>
    </lineage>
</organism>
<comment type="caution">
    <text evidence="4">The sequence shown here is derived from an EMBL/GenBank/DDBJ whole genome shotgun (WGS) entry which is preliminary data.</text>
</comment>
<dbReference type="Proteomes" id="UP000265427">
    <property type="component" value="Unassembled WGS sequence"/>
</dbReference>
<feature type="coiled-coil region" evidence="2">
    <location>
        <begin position="384"/>
        <end position="439"/>
    </location>
</feature>
<evidence type="ECO:0000313" key="4">
    <source>
        <dbReference type="EMBL" id="RHY00369.1"/>
    </source>
</evidence>
<feature type="domain" description="Cilia- and flagella-associated protein 58 central coiled coil" evidence="3">
    <location>
        <begin position="344"/>
        <end position="634"/>
    </location>
</feature>
<dbReference type="Pfam" id="PF21771">
    <property type="entry name" value="CFAP58_CC"/>
    <property type="match status" value="1"/>
</dbReference>
<dbReference type="EMBL" id="QUTB01004375">
    <property type="protein sequence ID" value="RHY62454.1"/>
    <property type="molecule type" value="Genomic_DNA"/>
</dbReference>
<gene>
    <name evidence="5" type="ORF">DYB34_004158</name>
    <name evidence="4" type="ORF">DYB36_004530</name>
</gene>
<evidence type="ECO:0000313" key="5">
    <source>
        <dbReference type="EMBL" id="RHY62454.1"/>
    </source>
</evidence>
<keyword evidence="1 2" id="KW-0175">Coiled coil</keyword>
<evidence type="ECO:0000313" key="7">
    <source>
        <dbReference type="Proteomes" id="UP000283543"/>
    </source>
</evidence>
<protein>
    <recommendedName>
        <fullName evidence="3">Cilia- and flagella-associated protein 58 central coiled coil domain-containing protein</fullName>
    </recommendedName>
</protein>
<proteinExistence type="predicted"/>
<dbReference type="PANTHER" id="PTHR32083:SF0">
    <property type="entry name" value="CILIA AND FLAGELLA-ASSOCIATED PROTEIN 58"/>
    <property type="match status" value="1"/>
</dbReference>
<dbReference type="PANTHER" id="PTHR32083">
    <property type="entry name" value="CILIA AND FLAGELLA-ASSOCIATED PROTEIN 58-RELATED"/>
    <property type="match status" value="1"/>
</dbReference>
<sequence length="757" mass="89126">MAAFLPTIPEEMGLFRQEVEKMLNALVKSQESEQRLLRRTREIVGEIGTNQDKYAREKEEELEAYNYKKKVQVDIEVMWGQVANSHKLETEKQAKLNELRTNIAMLEEQLKNGSGWSEAQEEMMAKLKRQRSDSAREVETKANELAQIRMEVASLQALVNEAEEEQFRLEEELANVSNEVQEKRSKADKESRRKVMLEKSLKTLKHEAETFNAEWKRKADAVKVGEALLKQKEVTLRESKTRMEKYLKQYDVLFRTTHQFTEAMENQWQKNVELQKENTQTEGTIRAKEEIVAKIEKDCVKIEQLVALTKEKIAEVDLVKEKIDEKKDACKHSLNELVNVTIEVERKQGESIKKTLDDLLRQRELVNKMLVRAADTAQGTHDLTKIKENTMKNLENEINGYRQSVKQQRDMVQQLVSERDRYDKEAEVANRKYRAAVEEAKLQDLQVTSLQDKITEGETRLKQQQNLYEAVRSDRNLYSKSLIESQEEIADMKRKFKIMNHQIEQLKEEITTKDHCLVKEHFDHHKDKETLKAELTRIKKQIQSSEQIIANQEQEISKLASIIQEADDEKQRQMKEYNAVINDRDNLRAHEELKALYEKIKIQKSTLSIGQVQYLERVKDVQHLQKRVQDLMDEHKKTQNQIACTGWLRISWWVDLLIVEKEKLYVELKNVLARQPGPEVAEQLLVYQDNLKKKQSQMKGMENELEMYKAQVREYKHDLQHIDRDMQALRDKWFNSLQVDHFPEQPQDDTQFPPTQA</sequence>
<dbReference type="InterPro" id="IPR049270">
    <property type="entry name" value="CFAP58_CC"/>
</dbReference>
<evidence type="ECO:0000256" key="2">
    <source>
        <dbReference type="SAM" id="Coils"/>
    </source>
</evidence>
<dbReference type="GO" id="GO:0005856">
    <property type="term" value="C:cytoskeleton"/>
    <property type="evidence" value="ECO:0007669"/>
    <property type="project" value="TreeGrafter"/>
</dbReference>
<dbReference type="VEuPathDB" id="FungiDB:H257_17906"/>
<feature type="coiled-coil region" evidence="2">
    <location>
        <begin position="684"/>
        <end position="732"/>
    </location>
</feature>
<feature type="coiled-coil region" evidence="2">
    <location>
        <begin position="489"/>
        <end position="583"/>
    </location>
</feature>
<accession>A0A397A3U2</accession>
<dbReference type="AlphaFoldDB" id="A0A397A3U2"/>
<evidence type="ECO:0000313" key="6">
    <source>
        <dbReference type="Proteomes" id="UP000265427"/>
    </source>
</evidence>